<dbReference type="EMBL" id="CAVLGL010000082">
    <property type="protein sequence ID" value="CAK1588039.1"/>
    <property type="molecule type" value="Genomic_DNA"/>
</dbReference>
<evidence type="ECO:0000313" key="2">
    <source>
        <dbReference type="EMBL" id="CAK1588039.1"/>
    </source>
</evidence>
<dbReference type="Proteomes" id="UP001314205">
    <property type="component" value="Unassembled WGS sequence"/>
</dbReference>
<name>A0AAV1L1V1_9NEOP</name>
<evidence type="ECO:0008006" key="4">
    <source>
        <dbReference type="Google" id="ProtNLM"/>
    </source>
</evidence>
<organism evidence="2 3">
    <name type="scientific">Parnassius mnemosyne</name>
    <name type="common">clouded apollo</name>
    <dbReference type="NCBI Taxonomy" id="213953"/>
    <lineage>
        <taxon>Eukaryota</taxon>
        <taxon>Metazoa</taxon>
        <taxon>Ecdysozoa</taxon>
        <taxon>Arthropoda</taxon>
        <taxon>Hexapoda</taxon>
        <taxon>Insecta</taxon>
        <taxon>Pterygota</taxon>
        <taxon>Neoptera</taxon>
        <taxon>Endopterygota</taxon>
        <taxon>Lepidoptera</taxon>
        <taxon>Glossata</taxon>
        <taxon>Ditrysia</taxon>
        <taxon>Papilionoidea</taxon>
        <taxon>Papilionidae</taxon>
        <taxon>Parnassiinae</taxon>
        <taxon>Parnassini</taxon>
        <taxon>Parnassius</taxon>
        <taxon>Driopa</taxon>
    </lineage>
</organism>
<keyword evidence="3" id="KW-1185">Reference proteome</keyword>
<evidence type="ECO:0000313" key="3">
    <source>
        <dbReference type="Proteomes" id="UP001314205"/>
    </source>
</evidence>
<feature type="region of interest" description="Disordered" evidence="1">
    <location>
        <begin position="373"/>
        <end position="413"/>
    </location>
</feature>
<comment type="caution">
    <text evidence="2">The sequence shown here is derived from an EMBL/GenBank/DDBJ whole genome shotgun (WGS) entry which is preliminary data.</text>
</comment>
<accession>A0AAV1L1V1</accession>
<dbReference type="PANTHER" id="PTHR21243">
    <property type="entry name" value="PROTEIN SCAI"/>
    <property type="match status" value="1"/>
</dbReference>
<evidence type="ECO:0000256" key="1">
    <source>
        <dbReference type="SAM" id="MobiDB-lite"/>
    </source>
</evidence>
<proteinExistence type="predicted"/>
<reference evidence="2 3" key="1">
    <citation type="submission" date="2023-11" db="EMBL/GenBank/DDBJ databases">
        <authorList>
            <person name="Hedman E."/>
            <person name="Englund M."/>
            <person name="Stromberg M."/>
            <person name="Nyberg Akerstrom W."/>
            <person name="Nylinder S."/>
            <person name="Jareborg N."/>
            <person name="Kallberg Y."/>
            <person name="Kronander E."/>
        </authorList>
    </citation>
    <scope>NUCLEOTIDE SEQUENCE [LARGE SCALE GENOMIC DNA]</scope>
</reference>
<dbReference type="InterPro" id="IPR022709">
    <property type="entry name" value="SCAI"/>
</dbReference>
<protein>
    <recommendedName>
        <fullName evidence="4">Protein SCAI</fullName>
    </recommendedName>
</protein>
<gene>
    <name evidence="2" type="ORF">PARMNEM_LOCUS8728</name>
</gene>
<sequence length="612" mass="71897">MNSLEDHERKIIIEFCHLLEKSKQLFNSLRELPQYGHRQWHSYFVRTFDVYTKLWKFQQLHRDILDSKYGLKRWQIGEIASKIGQLYYHFYLRTSETAYLSEAFSFYSAIRGRRYYTQACKEDKCELMVKKLRYYARYIVVCLLLKKLSLLRDLIKELEKQIVEYGKTYDPEDQIEWTVVLDEVRAFIIAESVVSVIHPENYTIVLSHRLNVMCVPPPERLTQTSISLQEAVIVGSISQQVKFSELTMDMYRILQTLEWEPTGDMPQIYTESPRYRFTMPQINKGYNSRTPHVGGDVTPRRENPHKYLLFRPSAAQILVYLASGCYDLPSNGALLLYISAEALIVPPIKNLEDGGYDVGGLITNMKTEIYRDRDNEREKDRERDWERERERERDRDKDQSRDSKPGSSKFKEQQCIHPGDLYPFTRCPLFIIIDSDNSYVFQNIPRHFGQPLIVLMSPLDVPSIFPEHRKNGSLFTLFLHSPLSAFCFICNIEATSLIQWERAQSYIETFLIETSHIMLRHRLDPAFIAFMADDFLRLILLRYIFCEVLLRMHRGFRAISNLPRSSPPLPDDLLEHPTLVHIVMDLAVHLQVRSHFHDSSGPPPTKEFSNNR</sequence>
<dbReference type="Pfam" id="PF12070">
    <property type="entry name" value="SCAI"/>
    <property type="match status" value="1"/>
</dbReference>
<dbReference type="GO" id="GO:0003714">
    <property type="term" value="F:transcription corepressor activity"/>
    <property type="evidence" value="ECO:0007669"/>
    <property type="project" value="InterPro"/>
</dbReference>
<dbReference type="GO" id="GO:0006351">
    <property type="term" value="P:DNA-templated transcription"/>
    <property type="evidence" value="ECO:0007669"/>
    <property type="project" value="InterPro"/>
</dbReference>
<dbReference type="AlphaFoldDB" id="A0AAV1L1V1"/>